<dbReference type="InterPro" id="IPR018946">
    <property type="entry name" value="PhoD-like_MPP"/>
</dbReference>
<dbReference type="PANTHER" id="PTHR43606">
    <property type="entry name" value="PHOSPHATASE, PUTATIVE (AFU_ORTHOLOGUE AFUA_6G08710)-RELATED"/>
    <property type="match status" value="1"/>
</dbReference>
<dbReference type="Proteomes" id="UP001157017">
    <property type="component" value="Unassembled WGS sequence"/>
</dbReference>
<comment type="caution">
    <text evidence="3">The sequence shown here is derived from an EMBL/GenBank/DDBJ whole genome shotgun (WGS) entry which is preliminary data.</text>
</comment>
<evidence type="ECO:0000313" key="3">
    <source>
        <dbReference type="EMBL" id="GMA86283.1"/>
    </source>
</evidence>
<feature type="region of interest" description="Disordered" evidence="1">
    <location>
        <begin position="129"/>
        <end position="179"/>
    </location>
</feature>
<feature type="domain" description="PhoD-like phosphatase metallophosphatase" evidence="2">
    <location>
        <begin position="2"/>
        <end position="144"/>
    </location>
</feature>
<dbReference type="InterPro" id="IPR029052">
    <property type="entry name" value="Metallo-depent_PP-like"/>
</dbReference>
<proteinExistence type="predicted"/>
<dbReference type="InterPro" id="IPR038607">
    <property type="entry name" value="PhoD-like_sf"/>
</dbReference>
<dbReference type="InterPro" id="IPR052900">
    <property type="entry name" value="Phospholipid_Metab_Enz"/>
</dbReference>
<reference evidence="4" key="1">
    <citation type="journal article" date="2019" name="Int. J. Syst. Evol. Microbiol.">
        <title>The Global Catalogue of Microorganisms (GCM) 10K type strain sequencing project: providing services to taxonomists for standard genome sequencing and annotation.</title>
        <authorList>
            <consortium name="The Broad Institute Genomics Platform"/>
            <consortium name="The Broad Institute Genome Sequencing Center for Infectious Disease"/>
            <person name="Wu L."/>
            <person name="Ma J."/>
        </authorList>
    </citation>
    <scope>NUCLEOTIDE SEQUENCE [LARGE SCALE GENOMIC DNA]</scope>
    <source>
        <strain evidence="4">NBRC 108730</strain>
    </source>
</reference>
<gene>
    <name evidence="3" type="ORF">GCM10025868_15330</name>
</gene>
<dbReference type="SUPFAM" id="SSF56300">
    <property type="entry name" value="Metallo-dependent phosphatases"/>
    <property type="match status" value="1"/>
</dbReference>
<dbReference type="Pfam" id="PF09423">
    <property type="entry name" value="PhoD"/>
    <property type="match status" value="1"/>
</dbReference>
<evidence type="ECO:0000313" key="4">
    <source>
        <dbReference type="Proteomes" id="UP001157017"/>
    </source>
</evidence>
<feature type="compositionally biased region" description="Basic residues" evidence="1">
    <location>
        <begin position="133"/>
        <end position="156"/>
    </location>
</feature>
<name>A0ABQ6JFS6_9ACTN</name>
<feature type="region of interest" description="Disordered" evidence="1">
    <location>
        <begin position="86"/>
        <end position="109"/>
    </location>
</feature>
<evidence type="ECO:0000259" key="2">
    <source>
        <dbReference type="Pfam" id="PF09423"/>
    </source>
</evidence>
<dbReference type="Gene3D" id="3.60.21.70">
    <property type="entry name" value="PhoD-like phosphatase"/>
    <property type="match status" value="1"/>
</dbReference>
<organism evidence="3 4">
    <name type="scientific">Angustibacter aerolatus</name>
    <dbReference type="NCBI Taxonomy" id="1162965"/>
    <lineage>
        <taxon>Bacteria</taxon>
        <taxon>Bacillati</taxon>
        <taxon>Actinomycetota</taxon>
        <taxon>Actinomycetes</taxon>
        <taxon>Kineosporiales</taxon>
        <taxon>Kineosporiaceae</taxon>
    </lineage>
</organism>
<keyword evidence="4" id="KW-1185">Reference proteome</keyword>
<protein>
    <recommendedName>
        <fullName evidence="2">PhoD-like phosphatase metallophosphatase domain-containing protein</fullName>
    </recommendedName>
</protein>
<evidence type="ECO:0000256" key="1">
    <source>
        <dbReference type="SAM" id="MobiDB-lite"/>
    </source>
</evidence>
<accession>A0ABQ6JFS6</accession>
<sequence>MVASCQNRQDGYYTAWAAAAREDVDLVLFLGDAVYESVKHHGYVRPHSGAREPRTLAEYRVRHGQYRSDGQAQAAHAAHPFVMTPDDHEVDDNWAGGVPKDPDGQSPAAFRRRRDAAMRAYAEHVPARGVPSGRRRERYHRRLEARRPAAAHRARHQAVPQRPAAHAACGRAPRSDDDR</sequence>
<dbReference type="PANTHER" id="PTHR43606:SF2">
    <property type="entry name" value="ALKALINE PHOSPHATASE FAMILY PROTEIN (AFU_ORTHOLOGUE AFUA_5G03860)"/>
    <property type="match status" value="1"/>
</dbReference>
<dbReference type="EMBL" id="BSUZ01000001">
    <property type="protein sequence ID" value="GMA86283.1"/>
    <property type="molecule type" value="Genomic_DNA"/>
</dbReference>